<protein>
    <submittedName>
        <fullName evidence="3">Glycosyltransferase family 9 protein</fullName>
    </submittedName>
</protein>
<organism evidence="3 4">
    <name type="scientific">Pelomonas cellulosilytica</name>
    <dbReference type="NCBI Taxonomy" id="2906762"/>
    <lineage>
        <taxon>Bacteria</taxon>
        <taxon>Pseudomonadati</taxon>
        <taxon>Pseudomonadota</taxon>
        <taxon>Betaproteobacteria</taxon>
        <taxon>Burkholderiales</taxon>
        <taxon>Sphaerotilaceae</taxon>
        <taxon>Roseateles</taxon>
    </lineage>
</organism>
<dbReference type="EMBL" id="JAJTWU010000001">
    <property type="protein sequence ID" value="MCE4553133.1"/>
    <property type="molecule type" value="Genomic_DNA"/>
</dbReference>
<keyword evidence="1" id="KW-0328">Glycosyltransferase</keyword>
<evidence type="ECO:0000256" key="2">
    <source>
        <dbReference type="ARBA" id="ARBA00022679"/>
    </source>
</evidence>
<keyword evidence="4" id="KW-1185">Reference proteome</keyword>
<reference evidence="3 4" key="1">
    <citation type="submission" date="2021-12" db="EMBL/GenBank/DDBJ databases">
        <title>Genome seq of P8.</title>
        <authorList>
            <person name="Seo T."/>
        </authorList>
    </citation>
    <scope>NUCLEOTIDE SEQUENCE [LARGE SCALE GENOMIC DNA]</scope>
    <source>
        <strain evidence="3 4">P8</strain>
    </source>
</reference>
<accession>A0ABS8XMT2</accession>
<gene>
    <name evidence="3" type="ORF">LXT13_01560</name>
</gene>
<dbReference type="SUPFAM" id="SSF53756">
    <property type="entry name" value="UDP-Glycosyltransferase/glycogen phosphorylase"/>
    <property type="match status" value="1"/>
</dbReference>
<evidence type="ECO:0000256" key="1">
    <source>
        <dbReference type="ARBA" id="ARBA00022676"/>
    </source>
</evidence>
<dbReference type="Pfam" id="PF01075">
    <property type="entry name" value="Glyco_transf_9"/>
    <property type="match status" value="1"/>
</dbReference>
<dbReference type="Gene3D" id="3.40.50.2000">
    <property type="entry name" value="Glycogen Phosphorylase B"/>
    <property type="match status" value="2"/>
</dbReference>
<dbReference type="RefSeq" id="WP_233369842.1">
    <property type="nucleotide sequence ID" value="NZ_JAJTWU010000001.1"/>
</dbReference>
<sequence length="364" mass="39186">MTPDFGPVQRIAVFRALVLGDTLCAVPALRALRRAWPEARISLVGLPVARELAERLDCVDEWLAFPGWPGLPERPVDLAAIPAFLAEMQSRRFDVAVQLHGSGQIVNPLVSLFGARHMAGFHPPDAPPPGPLFCAWPVHGHEVQRLLALCRHLGLATDDGALEFPLRPEDVTALRAAWPAWGDRGPYACVHAGAQLPSRRWPVARFAAVAEALHERRLTVVLTGAPSEQSLVADLSHRLSRRGVPHVDLASRTSLWALGALLRDARVLVCNDTGVSHIAAALRVPSVVVACGSEVARWAPADTRRHRVLAKPAACRPCAHTVCPVGHGCALDLGAHEVVLTLDDLLMHTNDLLEKLPCPAACAS</sequence>
<dbReference type="InterPro" id="IPR051199">
    <property type="entry name" value="LPS_LOS_Heptosyltrfase"/>
</dbReference>
<evidence type="ECO:0000313" key="4">
    <source>
        <dbReference type="Proteomes" id="UP001200741"/>
    </source>
</evidence>
<dbReference type="Proteomes" id="UP001200741">
    <property type="component" value="Unassembled WGS sequence"/>
</dbReference>
<dbReference type="CDD" id="cd03789">
    <property type="entry name" value="GT9_LPS_heptosyltransferase"/>
    <property type="match status" value="1"/>
</dbReference>
<name>A0ABS8XMT2_9BURK</name>
<dbReference type="PANTHER" id="PTHR30160">
    <property type="entry name" value="TETRAACYLDISACCHARIDE 4'-KINASE-RELATED"/>
    <property type="match status" value="1"/>
</dbReference>
<keyword evidence="2" id="KW-0808">Transferase</keyword>
<comment type="caution">
    <text evidence="3">The sequence shown here is derived from an EMBL/GenBank/DDBJ whole genome shotgun (WGS) entry which is preliminary data.</text>
</comment>
<dbReference type="InterPro" id="IPR002201">
    <property type="entry name" value="Glyco_trans_9"/>
</dbReference>
<evidence type="ECO:0000313" key="3">
    <source>
        <dbReference type="EMBL" id="MCE4553133.1"/>
    </source>
</evidence>
<proteinExistence type="predicted"/>
<dbReference type="PANTHER" id="PTHR30160:SF1">
    <property type="entry name" value="LIPOPOLYSACCHARIDE 1,2-N-ACETYLGLUCOSAMINETRANSFERASE-RELATED"/>
    <property type="match status" value="1"/>
</dbReference>